<comment type="caution">
    <text evidence="1">The sequence shown here is derived from an EMBL/GenBank/DDBJ whole genome shotgun (WGS) entry which is preliminary data.</text>
</comment>
<sequence>MSCQAAPVSAPDHNLNIIESSRWQRACRTWSGSNLC</sequence>
<keyword evidence="2" id="KW-1185">Reference proteome</keyword>
<evidence type="ECO:0000313" key="2">
    <source>
        <dbReference type="Proteomes" id="UP001162483"/>
    </source>
</evidence>
<proteinExistence type="predicted"/>
<name>A0ABN9EE67_9NEOB</name>
<gene>
    <name evidence="1" type="ORF">SPARVUS_LOCUS9751691</name>
</gene>
<feature type="non-terminal residue" evidence="1">
    <location>
        <position position="36"/>
    </location>
</feature>
<evidence type="ECO:0000313" key="1">
    <source>
        <dbReference type="EMBL" id="CAI9583047.1"/>
    </source>
</evidence>
<protein>
    <submittedName>
        <fullName evidence="1">Uncharacterized protein</fullName>
    </submittedName>
</protein>
<dbReference type="Proteomes" id="UP001162483">
    <property type="component" value="Unassembled WGS sequence"/>
</dbReference>
<reference evidence="1" key="1">
    <citation type="submission" date="2023-05" db="EMBL/GenBank/DDBJ databases">
        <authorList>
            <person name="Stuckert A."/>
        </authorList>
    </citation>
    <scope>NUCLEOTIDE SEQUENCE</scope>
</reference>
<accession>A0ABN9EE67</accession>
<dbReference type="EMBL" id="CATNWA010015406">
    <property type="protein sequence ID" value="CAI9583047.1"/>
    <property type="molecule type" value="Genomic_DNA"/>
</dbReference>
<organism evidence="1 2">
    <name type="scientific">Staurois parvus</name>
    <dbReference type="NCBI Taxonomy" id="386267"/>
    <lineage>
        <taxon>Eukaryota</taxon>
        <taxon>Metazoa</taxon>
        <taxon>Chordata</taxon>
        <taxon>Craniata</taxon>
        <taxon>Vertebrata</taxon>
        <taxon>Euteleostomi</taxon>
        <taxon>Amphibia</taxon>
        <taxon>Batrachia</taxon>
        <taxon>Anura</taxon>
        <taxon>Neobatrachia</taxon>
        <taxon>Ranoidea</taxon>
        <taxon>Ranidae</taxon>
        <taxon>Staurois</taxon>
    </lineage>
</organism>